<comment type="similarity">
    <text evidence="1">Belongs to the eukaryotic/archaeal PrmC-related family.</text>
</comment>
<evidence type="ECO:0000256" key="4">
    <source>
        <dbReference type="ARBA" id="ARBA00022691"/>
    </source>
</evidence>
<dbReference type="OrthoDB" id="406152at2759"/>
<dbReference type="FunCoup" id="L2GTJ3">
    <property type="interactions" value="57"/>
</dbReference>
<keyword evidence="6" id="KW-1185">Reference proteome</keyword>
<organism evidence="5 6">
    <name type="scientific">Vavraia culicis (isolate floridensis)</name>
    <name type="common">Microsporidian parasite</name>
    <dbReference type="NCBI Taxonomy" id="948595"/>
    <lineage>
        <taxon>Eukaryota</taxon>
        <taxon>Fungi</taxon>
        <taxon>Fungi incertae sedis</taxon>
        <taxon>Microsporidia</taxon>
        <taxon>Pleistophoridae</taxon>
        <taxon>Vavraia</taxon>
    </lineage>
</organism>
<dbReference type="SUPFAM" id="SSF53335">
    <property type="entry name" value="S-adenosyl-L-methionine-dependent methyltransferases"/>
    <property type="match status" value="1"/>
</dbReference>
<dbReference type="EMBL" id="GL877428">
    <property type="protein sequence ID" value="ELA46929.1"/>
    <property type="molecule type" value="Genomic_DNA"/>
</dbReference>
<protein>
    <recommendedName>
        <fullName evidence="7">Methyltransferase small domain-containing protein</fullName>
    </recommendedName>
</protein>
<dbReference type="HOGENOM" id="CLU_018398_6_2_1"/>
<gene>
    <name evidence="5" type="ORF">VCUG_01548</name>
</gene>
<dbReference type="PROSITE" id="PS00092">
    <property type="entry name" value="N6_MTASE"/>
    <property type="match status" value="1"/>
</dbReference>
<accession>L2GTJ3</accession>
<dbReference type="PANTHER" id="PTHR45875:SF1">
    <property type="entry name" value="METHYLTRANSFERASE N6AMT1"/>
    <property type="match status" value="1"/>
</dbReference>
<dbReference type="GO" id="GO:0003676">
    <property type="term" value="F:nucleic acid binding"/>
    <property type="evidence" value="ECO:0007669"/>
    <property type="project" value="InterPro"/>
</dbReference>
<keyword evidence="3" id="KW-0808">Transferase</keyword>
<proteinExistence type="inferred from homology"/>
<dbReference type="GeneID" id="19879424"/>
<name>L2GTJ3_VAVCU</name>
<dbReference type="RefSeq" id="XP_008074566.1">
    <property type="nucleotide sequence ID" value="XM_008076375.1"/>
</dbReference>
<dbReference type="GO" id="GO:0032259">
    <property type="term" value="P:methylation"/>
    <property type="evidence" value="ECO:0007669"/>
    <property type="project" value="UniProtKB-KW"/>
</dbReference>
<dbReference type="GO" id="GO:0035657">
    <property type="term" value="C:eRF1 methyltransferase complex"/>
    <property type="evidence" value="ECO:0007669"/>
    <property type="project" value="TreeGrafter"/>
</dbReference>
<keyword evidence="2" id="KW-0489">Methyltransferase</keyword>
<dbReference type="VEuPathDB" id="MicrosporidiaDB:VCUG_01548"/>
<dbReference type="GO" id="GO:0008757">
    <property type="term" value="F:S-adenosylmethionine-dependent methyltransferase activity"/>
    <property type="evidence" value="ECO:0007669"/>
    <property type="project" value="TreeGrafter"/>
</dbReference>
<reference evidence="6" key="1">
    <citation type="submission" date="2011-03" db="EMBL/GenBank/DDBJ databases">
        <title>The genome sequence of Vavraia culicis strain floridensis.</title>
        <authorList>
            <consortium name="The Broad Institute Genome Sequencing Platform"/>
            <person name="Cuomo C."/>
            <person name="Becnel J."/>
            <person name="Sanscrainte N."/>
            <person name="Young S.K."/>
            <person name="Zeng Q."/>
            <person name="Gargeya S."/>
            <person name="Fitzgerald M."/>
            <person name="Haas B."/>
            <person name="Abouelleil A."/>
            <person name="Alvarado L."/>
            <person name="Arachchi H.M."/>
            <person name="Berlin A."/>
            <person name="Chapman S.B."/>
            <person name="Gearin G."/>
            <person name="Goldberg J."/>
            <person name="Griggs A."/>
            <person name="Gujja S."/>
            <person name="Hansen M."/>
            <person name="Heiman D."/>
            <person name="Howarth C."/>
            <person name="Larimer J."/>
            <person name="Lui A."/>
            <person name="MacDonald P.J.P."/>
            <person name="McCowen C."/>
            <person name="Montmayeur A."/>
            <person name="Murphy C."/>
            <person name="Neiman D."/>
            <person name="Pearson M."/>
            <person name="Priest M."/>
            <person name="Roberts A."/>
            <person name="Saif S."/>
            <person name="Shea T."/>
            <person name="Sisk P."/>
            <person name="Stolte C."/>
            <person name="Sykes S."/>
            <person name="Wortman J."/>
            <person name="Nusbaum C."/>
            <person name="Birren B."/>
        </authorList>
    </citation>
    <scope>NUCLEOTIDE SEQUENCE [LARGE SCALE GENOMIC DNA]</scope>
    <source>
        <strain evidence="6">floridensis</strain>
    </source>
</reference>
<evidence type="ECO:0008006" key="7">
    <source>
        <dbReference type="Google" id="ProtNLM"/>
    </source>
</evidence>
<evidence type="ECO:0000256" key="2">
    <source>
        <dbReference type="ARBA" id="ARBA00022603"/>
    </source>
</evidence>
<dbReference type="GO" id="GO:0008276">
    <property type="term" value="F:protein methyltransferase activity"/>
    <property type="evidence" value="ECO:0007669"/>
    <property type="project" value="TreeGrafter"/>
</dbReference>
<dbReference type="Proteomes" id="UP000011081">
    <property type="component" value="Unassembled WGS sequence"/>
</dbReference>
<dbReference type="AlphaFoldDB" id="L2GTJ3"/>
<dbReference type="OMA" id="CDAIQSN"/>
<dbReference type="Gene3D" id="3.40.50.150">
    <property type="entry name" value="Vaccinia Virus protein VP39"/>
    <property type="match status" value="1"/>
</dbReference>
<evidence type="ECO:0000313" key="6">
    <source>
        <dbReference type="Proteomes" id="UP000011081"/>
    </source>
</evidence>
<dbReference type="PANTHER" id="PTHR45875">
    <property type="entry name" value="METHYLTRANSFERASE N6AMT1"/>
    <property type="match status" value="1"/>
</dbReference>
<dbReference type="InterPro" id="IPR029063">
    <property type="entry name" value="SAM-dependent_MTases_sf"/>
</dbReference>
<dbReference type="InParanoid" id="L2GTJ3"/>
<evidence type="ECO:0000256" key="3">
    <source>
        <dbReference type="ARBA" id="ARBA00022679"/>
    </source>
</evidence>
<evidence type="ECO:0000313" key="5">
    <source>
        <dbReference type="EMBL" id="ELA46929.1"/>
    </source>
</evidence>
<dbReference type="InterPro" id="IPR002052">
    <property type="entry name" value="DNA_methylase_N6_adenine_CS"/>
</dbReference>
<dbReference type="InterPro" id="IPR052190">
    <property type="entry name" value="Euk-Arch_PrmC-MTase"/>
</dbReference>
<keyword evidence="4" id="KW-0949">S-adenosyl-L-methionine</keyword>
<sequence length="175" mass="20000">MALFYLPSEDTYTLLDTMRGEELKDKVIVEIGTGSATIINTFLRFNHCLATDINPHALRNAKCDAIQSNLLSNLRQTEIDVIIFNPPYLNEQVAQCEQKKPCEKCLEICSYAGGKDGSEVIWQFLKAVRTKEFYLLVIRLNKINVEHIPGYDVRVIRQRAILGETIYILHGVRKN</sequence>
<evidence type="ECO:0000256" key="1">
    <source>
        <dbReference type="ARBA" id="ARBA00006149"/>
    </source>
</evidence>
<dbReference type="STRING" id="948595.L2GTJ3"/>